<reference evidence="2 3" key="1">
    <citation type="submission" date="2021-01" db="EMBL/GenBank/DDBJ databases">
        <title>Genomic Encyclopedia of Type Strains, Phase IV (KMG-IV): sequencing the most valuable type-strain genomes for metagenomic binning, comparative biology and taxonomic classification.</title>
        <authorList>
            <person name="Goeker M."/>
        </authorList>
    </citation>
    <scope>NUCLEOTIDE SEQUENCE [LARGE SCALE GENOMIC DNA]</scope>
    <source>
        <strain evidence="2 3">DSM 24436</strain>
    </source>
</reference>
<comment type="caution">
    <text evidence="2">The sequence shown here is derived from an EMBL/GenBank/DDBJ whole genome shotgun (WGS) entry which is preliminary data.</text>
</comment>
<feature type="domain" description="Hemerythrin-like" evidence="1">
    <location>
        <begin position="3"/>
        <end position="140"/>
    </location>
</feature>
<dbReference type="PANTHER" id="PTHR39966:SF1">
    <property type="entry name" value="HEMERYTHRIN-LIKE DOMAIN-CONTAINING PROTEIN"/>
    <property type="match status" value="1"/>
</dbReference>
<evidence type="ECO:0000313" key="2">
    <source>
        <dbReference type="EMBL" id="MBM7560816.1"/>
    </source>
</evidence>
<dbReference type="Pfam" id="PF01814">
    <property type="entry name" value="Hemerythrin"/>
    <property type="match status" value="1"/>
</dbReference>
<dbReference type="EMBL" id="JAFBDT010000002">
    <property type="protein sequence ID" value="MBM7560816.1"/>
    <property type="molecule type" value="Genomic_DNA"/>
</dbReference>
<sequence length="184" mass="21018">MRAIEIMVEEHKAIKRMLAVMRKACYAVMKGSEIDYEDFKTMIAFVRGYADAHHHGKEEKMLFNQMVASLGPAAQKLVTHGMLVEHDLGRLYMADLERALEAVKEGNLEAKLDVVAHAVGYTHLLHRHIDKEDGVVYPFAKRSFSETALIEIDKACAVFESEQHENGVQDKYLRDLERLEAKYL</sequence>
<organism evidence="2 3">
    <name type="scientific">Fusibacter tunisiensis</name>
    <dbReference type="NCBI Taxonomy" id="1008308"/>
    <lineage>
        <taxon>Bacteria</taxon>
        <taxon>Bacillati</taxon>
        <taxon>Bacillota</taxon>
        <taxon>Clostridia</taxon>
        <taxon>Eubacteriales</taxon>
        <taxon>Eubacteriales Family XII. Incertae Sedis</taxon>
        <taxon>Fusibacter</taxon>
    </lineage>
</organism>
<accession>A0ABS2MN46</accession>
<dbReference type="RefSeq" id="WP_204661543.1">
    <property type="nucleotide sequence ID" value="NZ_JAFBDT010000002.1"/>
</dbReference>
<gene>
    <name evidence="2" type="ORF">JOC49_000330</name>
</gene>
<proteinExistence type="predicted"/>
<evidence type="ECO:0000313" key="3">
    <source>
        <dbReference type="Proteomes" id="UP000767854"/>
    </source>
</evidence>
<evidence type="ECO:0000259" key="1">
    <source>
        <dbReference type="Pfam" id="PF01814"/>
    </source>
</evidence>
<dbReference type="PANTHER" id="PTHR39966">
    <property type="entry name" value="BLL2471 PROTEIN-RELATED"/>
    <property type="match status" value="1"/>
</dbReference>
<dbReference type="Gene3D" id="1.20.120.520">
    <property type="entry name" value="nmb1532 protein domain like"/>
    <property type="match status" value="1"/>
</dbReference>
<dbReference type="Proteomes" id="UP000767854">
    <property type="component" value="Unassembled WGS sequence"/>
</dbReference>
<dbReference type="InterPro" id="IPR012312">
    <property type="entry name" value="Hemerythrin-like"/>
</dbReference>
<name>A0ABS2MN46_9FIRM</name>
<protein>
    <submittedName>
        <fullName evidence="2">Hemerythrin-like domain-containing protein</fullName>
    </submittedName>
</protein>
<keyword evidence="3" id="KW-1185">Reference proteome</keyword>